<keyword evidence="1" id="KW-0472">Membrane</keyword>
<sequence>MVVAVIATRTIVIGTVLAICVAMGLIEIEPELNMATISMTAPKRTRIPTKRWTRRTTREAPSMGLMMTMEI</sequence>
<evidence type="ECO:0000256" key="1">
    <source>
        <dbReference type="SAM" id="Phobius"/>
    </source>
</evidence>
<protein>
    <submittedName>
        <fullName evidence="2">Putative secreted protein</fullName>
    </submittedName>
</protein>
<dbReference type="EMBL" id="GGFL01012187">
    <property type="protein sequence ID" value="MBW76365.1"/>
    <property type="molecule type" value="Transcribed_RNA"/>
</dbReference>
<keyword evidence="1" id="KW-1133">Transmembrane helix</keyword>
<accession>A0A2M4DFQ5</accession>
<feature type="transmembrane region" description="Helical" evidence="1">
    <location>
        <begin position="6"/>
        <end position="26"/>
    </location>
</feature>
<dbReference type="AlphaFoldDB" id="A0A2M4DFQ5"/>
<keyword evidence="1" id="KW-0812">Transmembrane</keyword>
<organism evidence="2">
    <name type="scientific">Anopheles darlingi</name>
    <name type="common">Mosquito</name>
    <dbReference type="NCBI Taxonomy" id="43151"/>
    <lineage>
        <taxon>Eukaryota</taxon>
        <taxon>Metazoa</taxon>
        <taxon>Ecdysozoa</taxon>
        <taxon>Arthropoda</taxon>
        <taxon>Hexapoda</taxon>
        <taxon>Insecta</taxon>
        <taxon>Pterygota</taxon>
        <taxon>Neoptera</taxon>
        <taxon>Endopterygota</taxon>
        <taxon>Diptera</taxon>
        <taxon>Nematocera</taxon>
        <taxon>Culicoidea</taxon>
        <taxon>Culicidae</taxon>
        <taxon>Anophelinae</taxon>
        <taxon>Anopheles</taxon>
    </lineage>
</organism>
<reference evidence="2" key="1">
    <citation type="submission" date="2018-01" db="EMBL/GenBank/DDBJ databases">
        <title>An insight into the sialome of Amazonian anophelines.</title>
        <authorList>
            <person name="Ribeiro J.M."/>
            <person name="Scarpassa V."/>
            <person name="Calvo E."/>
        </authorList>
    </citation>
    <scope>NUCLEOTIDE SEQUENCE</scope>
</reference>
<name>A0A2M4DFQ5_ANODA</name>
<evidence type="ECO:0000313" key="2">
    <source>
        <dbReference type="EMBL" id="MBW76365.1"/>
    </source>
</evidence>
<proteinExistence type="predicted"/>